<organism evidence="19 20">
    <name type="scientific">Anolis carolinensis</name>
    <name type="common">Green anole</name>
    <name type="synonym">American chameleon</name>
    <dbReference type="NCBI Taxonomy" id="28377"/>
    <lineage>
        <taxon>Eukaryota</taxon>
        <taxon>Metazoa</taxon>
        <taxon>Chordata</taxon>
        <taxon>Craniata</taxon>
        <taxon>Vertebrata</taxon>
        <taxon>Euteleostomi</taxon>
        <taxon>Lepidosauria</taxon>
        <taxon>Squamata</taxon>
        <taxon>Bifurcata</taxon>
        <taxon>Unidentata</taxon>
        <taxon>Episquamata</taxon>
        <taxon>Toxicofera</taxon>
        <taxon>Iguania</taxon>
        <taxon>Dactyloidae</taxon>
        <taxon>Anolis</taxon>
    </lineage>
</organism>
<keyword evidence="18" id="KW-0812">Transmembrane</keyword>
<comment type="similarity">
    <text evidence="12">Belongs to the short-chain dehydrogenases/reductases (SDR) family. 17-beta-HSD 3 subfamily.</text>
</comment>
<reference evidence="19" key="3">
    <citation type="submission" date="2025-09" db="UniProtKB">
        <authorList>
            <consortium name="Ensembl"/>
        </authorList>
    </citation>
    <scope>IDENTIFICATION</scope>
</reference>
<keyword evidence="9" id="KW-0560">Oxidoreductase</keyword>
<dbReference type="GO" id="GO:0016616">
    <property type="term" value="F:oxidoreductase activity, acting on the CH-OH group of donors, NAD or NADP as acceptor"/>
    <property type="evidence" value="ECO:0000318"/>
    <property type="project" value="GO_Central"/>
</dbReference>
<dbReference type="InterPro" id="IPR036291">
    <property type="entry name" value="NAD(P)-bd_dom_sf"/>
</dbReference>
<accession>G1KM68</accession>
<evidence type="ECO:0000256" key="4">
    <source>
        <dbReference type="ARBA" id="ARBA00022677"/>
    </source>
</evidence>
<evidence type="ECO:0000256" key="8">
    <source>
        <dbReference type="ARBA" id="ARBA00022955"/>
    </source>
</evidence>
<keyword evidence="7" id="KW-0521">NADP</keyword>
<evidence type="ECO:0000256" key="5">
    <source>
        <dbReference type="ARBA" id="ARBA00022729"/>
    </source>
</evidence>
<dbReference type="InterPro" id="IPR002347">
    <property type="entry name" value="SDR_fam"/>
</dbReference>
<dbReference type="Gene3D" id="3.40.50.720">
    <property type="entry name" value="NAD(P)-binding Rossmann-like Domain"/>
    <property type="match status" value="1"/>
</dbReference>
<keyword evidence="20" id="KW-1185">Reference proteome</keyword>
<dbReference type="SUPFAM" id="SSF51735">
    <property type="entry name" value="NAD(P)-binding Rossmann-fold domains"/>
    <property type="match status" value="1"/>
</dbReference>
<dbReference type="PRINTS" id="PR00080">
    <property type="entry name" value="SDRFAMILY"/>
</dbReference>
<evidence type="ECO:0000256" key="1">
    <source>
        <dbReference type="ARBA" id="ARBA00004240"/>
    </source>
</evidence>
<evidence type="ECO:0000256" key="13">
    <source>
        <dbReference type="ARBA" id="ARBA00039801"/>
    </source>
</evidence>
<dbReference type="FunFam" id="3.40.50.720:FF:000224">
    <property type="entry name" value="Hydroxysteroid 17-beta dehydrogenase 11"/>
    <property type="match status" value="1"/>
</dbReference>
<dbReference type="HOGENOM" id="CLU_010194_2_5_1"/>
<protein>
    <recommendedName>
        <fullName evidence="13">Estradiol 17-beta-dehydrogenase 11</fullName>
        <ecNumber evidence="11">1.1.1.62</ecNumber>
    </recommendedName>
    <alternativeName>
        <fullName evidence="14">17-beta-hydroxysteroid dehydrogenase 11</fullName>
    </alternativeName>
    <alternativeName>
        <fullName evidence="15">Dehydrogenase/reductase SDR family member 8</fullName>
    </alternativeName>
</protein>
<dbReference type="GO" id="GO:0016229">
    <property type="term" value="F:steroid dehydrogenase activity"/>
    <property type="evidence" value="ECO:0000318"/>
    <property type="project" value="GO_Central"/>
</dbReference>
<evidence type="ECO:0000256" key="3">
    <source>
        <dbReference type="ARBA" id="ARBA00022516"/>
    </source>
</evidence>
<keyword evidence="10" id="KW-0443">Lipid metabolism</keyword>
<comment type="catalytic activity">
    <reaction evidence="17">
        <text>17beta-estradiol + NADP(+) = estrone + NADPH + H(+)</text>
        <dbReference type="Rhea" id="RHEA:24616"/>
        <dbReference type="ChEBI" id="CHEBI:15378"/>
        <dbReference type="ChEBI" id="CHEBI:16469"/>
        <dbReference type="ChEBI" id="CHEBI:17263"/>
        <dbReference type="ChEBI" id="CHEBI:57783"/>
        <dbReference type="ChEBI" id="CHEBI:58349"/>
        <dbReference type="EC" id="1.1.1.62"/>
    </reaction>
</comment>
<sequence length="306" mass="33915">MFQCRIPQEGTVLPVLLTLLKNAIICMYSCLEALVKLFIPKNRKSVYGEIVLITGAGHGLGRATAYEFAKRQSVLVLWDINKQGVEETAEECRKLGAIAHALVVNCKNREEIYTVADKVKKDIGDVSILVNNAGVITTAKLLSTKDEQIQEMFDVNVLAHYWTTKAFLPAMIKNNHGHIVTVASISGHIGIPFTVTYTSSKFAAVGFHNGLKEELRFLRKDGIQMTCLCPSIINTGFLKISKTLILPVLKAEDTAKDLMEGILTNQKIVFSPPWAKIIVVSSKFLPERACNAILDTEKSNYHKLLQ</sequence>
<dbReference type="PANTHER" id="PTHR24322:SF489">
    <property type="entry name" value="ESTRADIOL 17-BETA-DEHYDROGENASE 11"/>
    <property type="match status" value="1"/>
</dbReference>
<keyword evidence="3" id="KW-0444">Lipid biosynthesis</keyword>
<keyword evidence="18" id="KW-0472">Membrane</keyword>
<dbReference type="OrthoDB" id="10253736at2759"/>
<evidence type="ECO:0000256" key="12">
    <source>
        <dbReference type="ARBA" id="ARBA00038261"/>
    </source>
</evidence>
<name>G1KM68_ANOCA</name>
<dbReference type="STRING" id="28377.ENSACAP00000012112"/>
<evidence type="ECO:0000313" key="20">
    <source>
        <dbReference type="Proteomes" id="UP000001646"/>
    </source>
</evidence>
<evidence type="ECO:0000256" key="7">
    <source>
        <dbReference type="ARBA" id="ARBA00022857"/>
    </source>
</evidence>
<reference evidence="19 20" key="1">
    <citation type="submission" date="2009-12" db="EMBL/GenBank/DDBJ databases">
        <title>The Genome Sequence of Anolis carolinensis (Green Anole Lizard).</title>
        <authorList>
            <consortium name="The Genome Sequencing Platform"/>
            <person name="Di Palma F."/>
            <person name="Alfoldi J."/>
            <person name="Heiman D."/>
            <person name="Young S."/>
            <person name="Grabherr M."/>
            <person name="Johnson J."/>
            <person name="Lander E.S."/>
            <person name="Lindblad-Toh K."/>
        </authorList>
    </citation>
    <scope>NUCLEOTIDE SEQUENCE [LARGE SCALE GENOMIC DNA]</scope>
    <source>
        <strain evidence="19 20">JBL SC #1</strain>
    </source>
</reference>
<dbReference type="AlphaFoldDB" id="G1KM68"/>
<evidence type="ECO:0000256" key="11">
    <source>
        <dbReference type="ARBA" id="ARBA00024072"/>
    </source>
</evidence>
<gene>
    <name evidence="19" type="primary">LOC100561108</name>
</gene>
<keyword evidence="18" id="KW-1133">Transmembrane helix</keyword>
<evidence type="ECO:0000313" key="19">
    <source>
        <dbReference type="Ensembl" id="ENSACAP00000012112.4"/>
    </source>
</evidence>
<evidence type="ECO:0000256" key="9">
    <source>
        <dbReference type="ARBA" id="ARBA00023002"/>
    </source>
</evidence>
<dbReference type="PRINTS" id="PR00081">
    <property type="entry name" value="GDHRDH"/>
</dbReference>
<evidence type="ECO:0000256" key="16">
    <source>
        <dbReference type="ARBA" id="ARBA00048022"/>
    </source>
</evidence>
<dbReference type="GO" id="GO:0005811">
    <property type="term" value="C:lipid droplet"/>
    <property type="evidence" value="ECO:0000318"/>
    <property type="project" value="GO_Central"/>
</dbReference>
<proteinExistence type="inferred from homology"/>
<keyword evidence="4" id="KW-0551">Lipid droplet</keyword>
<keyword evidence="5" id="KW-0732">Signal</keyword>
<evidence type="ECO:0000256" key="6">
    <source>
        <dbReference type="ARBA" id="ARBA00022824"/>
    </source>
</evidence>
<dbReference type="PANTHER" id="PTHR24322">
    <property type="entry name" value="PKSB"/>
    <property type="match status" value="1"/>
</dbReference>
<dbReference type="Ensembl" id="ENSACAT00000012357.4">
    <property type="protein sequence ID" value="ENSACAP00000012112.4"/>
    <property type="gene ID" value="ENSACAG00000012360.4"/>
</dbReference>
<dbReference type="GO" id="GO:0005783">
    <property type="term" value="C:endoplasmic reticulum"/>
    <property type="evidence" value="ECO:0007669"/>
    <property type="project" value="UniProtKB-SubCell"/>
</dbReference>
<evidence type="ECO:0000256" key="10">
    <source>
        <dbReference type="ARBA" id="ARBA00023098"/>
    </source>
</evidence>
<keyword evidence="6" id="KW-0256">Endoplasmic reticulum</keyword>
<dbReference type="Bgee" id="ENSACAG00000012360">
    <property type="expression patterns" value="Expressed in kidney and 2 other cell types or tissues"/>
</dbReference>
<dbReference type="GO" id="GO:0006694">
    <property type="term" value="P:steroid biosynthetic process"/>
    <property type="evidence" value="ECO:0007669"/>
    <property type="project" value="UniProtKB-KW"/>
</dbReference>
<evidence type="ECO:0000256" key="17">
    <source>
        <dbReference type="ARBA" id="ARBA00048906"/>
    </source>
</evidence>
<evidence type="ECO:0000256" key="14">
    <source>
        <dbReference type="ARBA" id="ARBA00042233"/>
    </source>
</evidence>
<dbReference type="CDD" id="cd05339">
    <property type="entry name" value="17beta-HSDXI-like_SDR_c"/>
    <property type="match status" value="1"/>
</dbReference>
<comment type="catalytic activity">
    <reaction evidence="16">
        <text>17beta-estradiol + NAD(+) = estrone + NADH + H(+)</text>
        <dbReference type="Rhea" id="RHEA:24612"/>
        <dbReference type="ChEBI" id="CHEBI:15378"/>
        <dbReference type="ChEBI" id="CHEBI:16469"/>
        <dbReference type="ChEBI" id="CHEBI:17263"/>
        <dbReference type="ChEBI" id="CHEBI:57540"/>
        <dbReference type="ChEBI" id="CHEBI:57945"/>
        <dbReference type="EC" id="1.1.1.62"/>
    </reaction>
</comment>
<feature type="transmembrane region" description="Helical" evidence="18">
    <location>
        <begin position="12"/>
        <end position="35"/>
    </location>
</feature>
<dbReference type="Proteomes" id="UP000001646">
    <property type="component" value="Chromosome 5"/>
</dbReference>
<dbReference type="EC" id="1.1.1.62" evidence="11"/>
<reference evidence="19" key="2">
    <citation type="submission" date="2025-08" db="UniProtKB">
        <authorList>
            <consortium name="Ensembl"/>
        </authorList>
    </citation>
    <scope>IDENTIFICATION</scope>
</reference>
<dbReference type="RefSeq" id="XP_003221337.3">
    <property type="nucleotide sequence ID" value="XM_003221289.4"/>
</dbReference>
<dbReference type="eggNOG" id="KOG1201">
    <property type="taxonomic scope" value="Eukaryota"/>
</dbReference>
<dbReference type="GeneID" id="100561108"/>
<dbReference type="Pfam" id="PF00106">
    <property type="entry name" value="adh_short"/>
    <property type="match status" value="1"/>
</dbReference>
<dbReference type="GO" id="GO:0004303">
    <property type="term" value="F:estradiol 17-beta-dehydrogenase [NAD(P)+] activity"/>
    <property type="evidence" value="ECO:0007669"/>
    <property type="project" value="UniProtKB-EC"/>
</dbReference>
<dbReference type="InParanoid" id="G1KM68"/>
<dbReference type="KEGG" id="acs:100561108"/>
<evidence type="ECO:0000256" key="15">
    <source>
        <dbReference type="ARBA" id="ARBA00042911"/>
    </source>
</evidence>
<evidence type="ECO:0000256" key="2">
    <source>
        <dbReference type="ARBA" id="ARBA00004502"/>
    </source>
</evidence>
<keyword evidence="8" id="KW-0752">Steroid biosynthesis</keyword>
<dbReference type="GeneTree" id="ENSGT00940000160856"/>
<comment type="subcellular location">
    <subcellularLocation>
        <location evidence="1">Endoplasmic reticulum</location>
    </subcellularLocation>
    <subcellularLocation>
        <location evidence="2">Lipid droplet</location>
    </subcellularLocation>
</comment>
<evidence type="ECO:0000256" key="18">
    <source>
        <dbReference type="SAM" id="Phobius"/>
    </source>
</evidence>